<dbReference type="GO" id="GO:0031405">
    <property type="term" value="F:lipoic acid binding"/>
    <property type="evidence" value="ECO:0007669"/>
    <property type="project" value="TreeGrafter"/>
</dbReference>
<dbReference type="SUPFAM" id="SSF52777">
    <property type="entry name" value="CoA-dependent acyltransferases"/>
    <property type="match status" value="1"/>
</dbReference>
<dbReference type="GO" id="GO:0006086">
    <property type="term" value="P:pyruvate decarboxylation to acetyl-CoA"/>
    <property type="evidence" value="ECO:0007669"/>
    <property type="project" value="TreeGrafter"/>
</dbReference>
<dbReference type="PANTHER" id="PTHR43178">
    <property type="entry name" value="DIHYDROLIPOAMIDE ACETYLTRANSFERASE COMPONENT OF PYRUVATE DEHYDROGENASE COMPLEX"/>
    <property type="match status" value="1"/>
</dbReference>
<comment type="similarity">
    <text evidence="2 7">Belongs to the 2-oxoacid dehydrogenase family.</text>
</comment>
<dbReference type="InterPro" id="IPR036625">
    <property type="entry name" value="E3-bd_dom_sf"/>
</dbReference>
<evidence type="ECO:0000256" key="2">
    <source>
        <dbReference type="ARBA" id="ARBA00007317"/>
    </source>
</evidence>
<dbReference type="Proteomes" id="UP000321197">
    <property type="component" value="Unassembled WGS sequence"/>
</dbReference>
<dbReference type="GO" id="GO:0005737">
    <property type="term" value="C:cytoplasm"/>
    <property type="evidence" value="ECO:0007669"/>
    <property type="project" value="TreeGrafter"/>
</dbReference>
<comment type="cofactor">
    <cofactor evidence="1 7">
        <name>(R)-lipoate</name>
        <dbReference type="ChEBI" id="CHEBI:83088"/>
    </cofactor>
</comment>
<dbReference type="Pfam" id="PF00364">
    <property type="entry name" value="Biotin_lipoyl"/>
    <property type="match status" value="1"/>
</dbReference>
<proteinExistence type="inferred from homology"/>
<feature type="compositionally biased region" description="Low complexity" evidence="8">
    <location>
        <begin position="104"/>
        <end position="115"/>
    </location>
</feature>
<evidence type="ECO:0000256" key="5">
    <source>
        <dbReference type="ARBA" id="ARBA00022823"/>
    </source>
</evidence>
<feature type="domain" description="Peripheral subunit-binding (PSBD)" evidence="10">
    <location>
        <begin position="143"/>
        <end position="180"/>
    </location>
</feature>
<feature type="compositionally biased region" description="Pro residues" evidence="8">
    <location>
        <begin position="86"/>
        <end position="103"/>
    </location>
</feature>
<accession>A0A511R7T8</accession>
<dbReference type="CDD" id="cd06849">
    <property type="entry name" value="lipoyl_domain"/>
    <property type="match status" value="1"/>
</dbReference>
<dbReference type="PANTHER" id="PTHR43178:SF2">
    <property type="entry name" value="DIHYDROLIPOYLLYSINE-RESIDUE ACETYLTRANSFERASE COMPONENT OF PYRUVATE DEHYDROGENASE COMPLEX"/>
    <property type="match status" value="1"/>
</dbReference>
<dbReference type="EMBL" id="BJXL01000155">
    <property type="protein sequence ID" value="GEM84982.1"/>
    <property type="molecule type" value="Genomic_DNA"/>
</dbReference>
<comment type="caution">
    <text evidence="11">The sequence shown here is derived from an EMBL/GenBank/DDBJ whole genome shotgun (WGS) entry which is preliminary data.</text>
</comment>
<dbReference type="Gene3D" id="3.30.559.10">
    <property type="entry name" value="Chloramphenicol acetyltransferase-like domain"/>
    <property type="match status" value="1"/>
</dbReference>
<evidence type="ECO:0000256" key="4">
    <source>
        <dbReference type="ARBA" id="ARBA00022679"/>
    </source>
</evidence>
<dbReference type="Pfam" id="PF00198">
    <property type="entry name" value="2-oxoacid_dh"/>
    <property type="match status" value="1"/>
</dbReference>
<dbReference type="InterPro" id="IPR050743">
    <property type="entry name" value="2-oxoacid_DH_E2_comp"/>
</dbReference>
<evidence type="ECO:0000256" key="7">
    <source>
        <dbReference type="RuleBase" id="RU003423"/>
    </source>
</evidence>
<evidence type="ECO:0000256" key="8">
    <source>
        <dbReference type="SAM" id="MobiDB-lite"/>
    </source>
</evidence>
<sequence length="440" mass="46054">MAELKLPDLGDNVASAVVVGVLIKEGDTIAAGQPVLELETDKAVMEAPASEGGTVSKVMVKPGDEVKSGQVIAVLGSAAPSAEAPKPAPATPPPPTPTTPPLAPASAQPASTAPSAQPPSVPASPRGTASVPSAPAGQRKLIPAAPSVRRLAREMGVNLLDVVGSGPAYRISESDVKRFATGEVAPAPTTSAPVPAMPLPDFSKFGPVRREAMSGIRRATVRSMAQAWSTIPMVTQFDKADITEMEALRKKMGPRAEKRGAKVTMTAILLKIAAAALKQFPKFNASIDTASNEVIFKEYIHIGVAVDTPTGLLVPVVRDVDKKGVITLAAELGEIAAKARDRKLTPEEMQGASFTISNLGGIGGTGFTPIVNWPEVAIMGVSRSSMEPVWNAEKGTFEPRNIMPFSLSYDHRLIDGADAARFCRFVAEMLEDPFLLGFEG</sequence>
<keyword evidence="4 7" id="KW-0808">Transferase</keyword>
<evidence type="ECO:0000256" key="1">
    <source>
        <dbReference type="ARBA" id="ARBA00001938"/>
    </source>
</evidence>
<gene>
    <name evidence="11" type="ORF">MHY01S_31480</name>
</gene>
<dbReference type="PROSITE" id="PS50968">
    <property type="entry name" value="BIOTINYL_LIPOYL"/>
    <property type="match status" value="1"/>
</dbReference>
<dbReference type="FunFam" id="3.30.559.10:FF:000004">
    <property type="entry name" value="Acetyltransferase component of pyruvate dehydrogenase complex"/>
    <property type="match status" value="1"/>
</dbReference>
<feature type="region of interest" description="Disordered" evidence="8">
    <location>
        <begin position="79"/>
        <end position="142"/>
    </location>
</feature>
<dbReference type="PROSITE" id="PS51826">
    <property type="entry name" value="PSBD"/>
    <property type="match status" value="1"/>
</dbReference>
<name>A0A511R7T8_9DEIN</name>
<dbReference type="InterPro" id="IPR004167">
    <property type="entry name" value="PSBD"/>
</dbReference>
<dbReference type="EC" id="2.3.1.-" evidence="7"/>
<dbReference type="InterPro" id="IPR011053">
    <property type="entry name" value="Single_hybrid_motif"/>
</dbReference>
<evidence type="ECO:0000313" key="11">
    <source>
        <dbReference type="EMBL" id="GEM84982.1"/>
    </source>
</evidence>
<dbReference type="AlphaFoldDB" id="A0A511R7T8"/>
<dbReference type="Gene3D" id="4.10.320.10">
    <property type="entry name" value="E3-binding domain"/>
    <property type="match status" value="1"/>
</dbReference>
<protein>
    <recommendedName>
        <fullName evidence="7">Dihydrolipoamide acetyltransferase component of pyruvate dehydrogenase complex</fullName>
        <ecNumber evidence="7">2.3.1.-</ecNumber>
    </recommendedName>
</protein>
<reference evidence="11 12" key="1">
    <citation type="submission" date="2019-07" db="EMBL/GenBank/DDBJ databases">
        <title>Whole genome shotgun sequence of Meiothermus hypogaeus NBRC 106114.</title>
        <authorList>
            <person name="Hosoyama A."/>
            <person name="Uohara A."/>
            <person name="Ohji S."/>
            <person name="Ichikawa N."/>
        </authorList>
    </citation>
    <scope>NUCLEOTIDE SEQUENCE [LARGE SCALE GENOMIC DNA]</scope>
    <source>
        <strain evidence="11 12">NBRC 106114</strain>
    </source>
</reference>
<dbReference type="SUPFAM" id="SSF51230">
    <property type="entry name" value="Single hybrid motif"/>
    <property type="match status" value="1"/>
</dbReference>
<dbReference type="OrthoDB" id="9805770at2"/>
<comment type="subunit">
    <text evidence="3">Forms a 24-polypeptide structural core with octahedral symmetry.</text>
</comment>
<dbReference type="SUPFAM" id="SSF47005">
    <property type="entry name" value="Peripheral subunit-binding domain of 2-oxo acid dehydrogenase complex"/>
    <property type="match status" value="1"/>
</dbReference>
<evidence type="ECO:0000256" key="3">
    <source>
        <dbReference type="ARBA" id="ARBA00011484"/>
    </source>
</evidence>
<dbReference type="Gene3D" id="2.40.50.100">
    <property type="match status" value="1"/>
</dbReference>
<organism evidence="11 12">
    <name type="scientific">Meiothermus hypogaeus NBRC 106114</name>
    <dbReference type="NCBI Taxonomy" id="1227553"/>
    <lineage>
        <taxon>Bacteria</taxon>
        <taxon>Thermotogati</taxon>
        <taxon>Deinococcota</taxon>
        <taxon>Deinococci</taxon>
        <taxon>Thermales</taxon>
        <taxon>Thermaceae</taxon>
        <taxon>Meiothermus</taxon>
    </lineage>
</organism>
<dbReference type="RefSeq" id="WP_147075557.1">
    <property type="nucleotide sequence ID" value="NZ_BJXL01000155.1"/>
</dbReference>
<evidence type="ECO:0000313" key="12">
    <source>
        <dbReference type="Proteomes" id="UP000321197"/>
    </source>
</evidence>
<dbReference type="InterPro" id="IPR001078">
    <property type="entry name" value="2-oxoacid_DH_actylTfrase"/>
</dbReference>
<dbReference type="InterPro" id="IPR023213">
    <property type="entry name" value="CAT-like_dom_sf"/>
</dbReference>
<dbReference type="Pfam" id="PF02817">
    <property type="entry name" value="E3_binding"/>
    <property type="match status" value="1"/>
</dbReference>
<evidence type="ECO:0000256" key="6">
    <source>
        <dbReference type="ARBA" id="ARBA00023315"/>
    </source>
</evidence>
<dbReference type="GO" id="GO:0016407">
    <property type="term" value="F:acetyltransferase activity"/>
    <property type="evidence" value="ECO:0007669"/>
    <property type="project" value="TreeGrafter"/>
</dbReference>
<feature type="domain" description="Lipoyl-binding" evidence="9">
    <location>
        <begin position="1"/>
        <end position="76"/>
    </location>
</feature>
<evidence type="ECO:0000259" key="10">
    <source>
        <dbReference type="PROSITE" id="PS51826"/>
    </source>
</evidence>
<keyword evidence="6 7" id="KW-0012">Acyltransferase</keyword>
<dbReference type="InterPro" id="IPR000089">
    <property type="entry name" value="Biotin_lipoyl"/>
</dbReference>
<evidence type="ECO:0000259" key="9">
    <source>
        <dbReference type="PROSITE" id="PS50968"/>
    </source>
</evidence>
<keyword evidence="5 7" id="KW-0450">Lipoyl</keyword>